<dbReference type="FunFam" id="3.30.160.60:FF:000446">
    <property type="entry name" value="Zinc finger protein"/>
    <property type="match status" value="1"/>
</dbReference>
<feature type="domain" description="C2H2-type" evidence="10">
    <location>
        <begin position="535"/>
        <end position="562"/>
    </location>
</feature>
<evidence type="ECO:0000256" key="4">
    <source>
        <dbReference type="ARBA" id="ARBA00022771"/>
    </source>
</evidence>
<feature type="domain" description="C2H2-type" evidence="10">
    <location>
        <begin position="451"/>
        <end position="478"/>
    </location>
</feature>
<protein>
    <recommendedName>
        <fullName evidence="10">C2H2-type domain-containing protein</fullName>
    </recommendedName>
</protein>
<gene>
    <name evidence="11" type="ORF">J437_LFUL011890</name>
</gene>
<dbReference type="PANTHER" id="PTHR16515">
    <property type="entry name" value="PR DOMAIN ZINC FINGER PROTEIN"/>
    <property type="match status" value="1"/>
</dbReference>
<name>A0A8K0KCH7_LADFU</name>
<dbReference type="PROSITE" id="PS50157">
    <property type="entry name" value="ZINC_FINGER_C2H2_2"/>
    <property type="match status" value="8"/>
</dbReference>
<comment type="subcellular location">
    <subcellularLocation>
        <location evidence="1">Nucleus</location>
    </subcellularLocation>
</comment>
<dbReference type="EMBL" id="KZ308639">
    <property type="protein sequence ID" value="KAG8232659.1"/>
    <property type="molecule type" value="Genomic_DNA"/>
</dbReference>
<comment type="caution">
    <text evidence="11">The sequence shown here is derived from an EMBL/GenBank/DDBJ whole genome shotgun (WGS) entry which is preliminary data.</text>
</comment>
<dbReference type="InterPro" id="IPR050331">
    <property type="entry name" value="Zinc_finger"/>
</dbReference>
<sequence length="590" mass="67606">MIRFNYQYVLCRLCLSNNSSLCDIHSSEVEKGSSVAGVVTDLLQLDVSKTDGHPQLADGQVEEKVFPVTFRQKVPETISEISVSGNSTTPSEEDLNLLQEDEYSELINPLSPDSSQNDSSNALPSENLETENRGNEPANENGIQIKQEFLQENMEQSAEENTMKNIFDNSEANPKTRSLLLCIPIAKKLPVTNQPANLPINLQNKVQQSINIIPTCEEAEWRKKLAFDSLQVEHEAEQINPVHFQYPPNGCSNLLLSGNSIKISSVESLKENNVQIRQEFTQGIMEKPVVQNAVKVIPNNSAVNHKTQSLLLCIPIAKKLPGTSPPQIPMIRPPMPLDLPMGLQMKGRRRRKVPPKTTSEDGEKSQISCEICRKTFTQKHTLKIHKFTHMKIKPYQCTICKKDFAQSSTMRRHMSRSHVEKKFQCFLCPRKFAKEKCLEAHIKIHRGYRPFNCSWCNTGFCSKKALEKHEAWHAGDIPFKCDFCGKEFDHKRKISWHIRCSHMTKNEVCSLCGAHFRSEANLKIHMTLHTDERNFMCEVCGKTFRRRNCLSVHRRTHTGERPYQCELCDKRFTQKHCLKGHMERHQRESW</sequence>
<evidence type="ECO:0000256" key="3">
    <source>
        <dbReference type="ARBA" id="ARBA00022737"/>
    </source>
</evidence>
<proteinExistence type="predicted"/>
<feature type="domain" description="C2H2-type" evidence="10">
    <location>
        <begin position="479"/>
        <end position="507"/>
    </location>
</feature>
<dbReference type="SUPFAM" id="SSF57667">
    <property type="entry name" value="beta-beta-alpha zinc fingers"/>
    <property type="match status" value="4"/>
</dbReference>
<feature type="region of interest" description="Disordered" evidence="9">
    <location>
        <begin position="107"/>
        <end position="140"/>
    </location>
</feature>
<keyword evidence="2" id="KW-0479">Metal-binding</keyword>
<organism evidence="11 12">
    <name type="scientific">Ladona fulva</name>
    <name type="common">Scarce chaser dragonfly</name>
    <name type="synonym">Libellula fulva</name>
    <dbReference type="NCBI Taxonomy" id="123851"/>
    <lineage>
        <taxon>Eukaryota</taxon>
        <taxon>Metazoa</taxon>
        <taxon>Ecdysozoa</taxon>
        <taxon>Arthropoda</taxon>
        <taxon>Hexapoda</taxon>
        <taxon>Insecta</taxon>
        <taxon>Pterygota</taxon>
        <taxon>Palaeoptera</taxon>
        <taxon>Odonata</taxon>
        <taxon>Epiprocta</taxon>
        <taxon>Anisoptera</taxon>
        <taxon>Libelluloidea</taxon>
        <taxon>Libellulidae</taxon>
        <taxon>Ladona</taxon>
    </lineage>
</organism>
<evidence type="ECO:0000256" key="8">
    <source>
        <dbReference type="PROSITE-ProRule" id="PRU00042"/>
    </source>
</evidence>
<dbReference type="InterPro" id="IPR013087">
    <property type="entry name" value="Znf_C2H2_type"/>
</dbReference>
<evidence type="ECO:0000256" key="7">
    <source>
        <dbReference type="ARBA" id="ARBA00023242"/>
    </source>
</evidence>
<dbReference type="GO" id="GO:0010468">
    <property type="term" value="P:regulation of gene expression"/>
    <property type="evidence" value="ECO:0007669"/>
    <property type="project" value="TreeGrafter"/>
</dbReference>
<keyword evidence="5" id="KW-0862">Zinc</keyword>
<evidence type="ECO:0000256" key="2">
    <source>
        <dbReference type="ARBA" id="ARBA00022723"/>
    </source>
</evidence>
<dbReference type="Pfam" id="PF00096">
    <property type="entry name" value="zf-C2H2"/>
    <property type="match status" value="6"/>
</dbReference>
<keyword evidence="12" id="KW-1185">Reference proteome</keyword>
<evidence type="ECO:0000259" key="10">
    <source>
        <dbReference type="PROSITE" id="PS50157"/>
    </source>
</evidence>
<feature type="domain" description="C2H2-type" evidence="10">
    <location>
        <begin position="507"/>
        <end position="534"/>
    </location>
</feature>
<keyword evidence="6" id="KW-0238">DNA-binding</keyword>
<evidence type="ECO:0000256" key="1">
    <source>
        <dbReference type="ARBA" id="ARBA00004123"/>
    </source>
</evidence>
<dbReference type="InterPro" id="IPR036236">
    <property type="entry name" value="Znf_C2H2_sf"/>
</dbReference>
<dbReference type="FunFam" id="3.30.160.60:FF:000630">
    <property type="entry name" value="Zinc finger protein 180"/>
    <property type="match status" value="1"/>
</dbReference>
<dbReference type="GO" id="GO:0008270">
    <property type="term" value="F:zinc ion binding"/>
    <property type="evidence" value="ECO:0007669"/>
    <property type="project" value="UniProtKB-KW"/>
</dbReference>
<accession>A0A8K0KCH7</accession>
<keyword evidence="3" id="KW-0677">Repeat</keyword>
<reference evidence="11" key="1">
    <citation type="submission" date="2013-04" db="EMBL/GenBank/DDBJ databases">
        <authorList>
            <person name="Qu J."/>
            <person name="Murali S.C."/>
            <person name="Bandaranaike D."/>
            <person name="Bellair M."/>
            <person name="Blankenburg K."/>
            <person name="Chao H."/>
            <person name="Dinh H."/>
            <person name="Doddapaneni H."/>
            <person name="Downs B."/>
            <person name="Dugan-Rocha S."/>
            <person name="Elkadiri S."/>
            <person name="Gnanaolivu R.D."/>
            <person name="Hernandez B."/>
            <person name="Javaid M."/>
            <person name="Jayaseelan J.C."/>
            <person name="Lee S."/>
            <person name="Li M."/>
            <person name="Ming W."/>
            <person name="Munidasa M."/>
            <person name="Muniz J."/>
            <person name="Nguyen L."/>
            <person name="Ongeri F."/>
            <person name="Osuji N."/>
            <person name="Pu L.-L."/>
            <person name="Puazo M."/>
            <person name="Qu C."/>
            <person name="Quiroz J."/>
            <person name="Raj R."/>
            <person name="Weissenberger G."/>
            <person name="Xin Y."/>
            <person name="Zou X."/>
            <person name="Han Y."/>
            <person name="Richards S."/>
            <person name="Worley K."/>
            <person name="Muzny D."/>
            <person name="Gibbs R."/>
        </authorList>
    </citation>
    <scope>NUCLEOTIDE SEQUENCE</scope>
    <source>
        <strain evidence="11">Sampled in the wild</strain>
    </source>
</reference>
<dbReference type="OrthoDB" id="6077919at2759"/>
<evidence type="ECO:0000313" key="12">
    <source>
        <dbReference type="Proteomes" id="UP000792457"/>
    </source>
</evidence>
<keyword evidence="4 8" id="KW-0863">Zinc-finger</keyword>
<feature type="domain" description="C2H2-type" evidence="10">
    <location>
        <begin position="367"/>
        <end position="394"/>
    </location>
</feature>
<keyword evidence="7" id="KW-0539">Nucleus</keyword>
<feature type="domain" description="C2H2-type" evidence="10">
    <location>
        <begin position="423"/>
        <end position="450"/>
    </location>
</feature>
<dbReference type="PROSITE" id="PS00028">
    <property type="entry name" value="ZINC_FINGER_C2H2_1"/>
    <property type="match status" value="8"/>
</dbReference>
<evidence type="ECO:0000256" key="6">
    <source>
        <dbReference type="ARBA" id="ARBA00023125"/>
    </source>
</evidence>
<dbReference type="GO" id="GO:0003677">
    <property type="term" value="F:DNA binding"/>
    <property type="evidence" value="ECO:0007669"/>
    <property type="project" value="UniProtKB-KW"/>
</dbReference>
<dbReference type="Gene3D" id="3.30.160.60">
    <property type="entry name" value="Classic Zinc Finger"/>
    <property type="match status" value="7"/>
</dbReference>
<dbReference type="AlphaFoldDB" id="A0A8K0KCH7"/>
<dbReference type="Proteomes" id="UP000792457">
    <property type="component" value="Unassembled WGS sequence"/>
</dbReference>
<dbReference type="PANTHER" id="PTHR16515:SF49">
    <property type="entry name" value="GASTRULA ZINC FINGER PROTEIN XLCGF49.1-LIKE-RELATED"/>
    <property type="match status" value="1"/>
</dbReference>
<evidence type="ECO:0000313" key="11">
    <source>
        <dbReference type="EMBL" id="KAG8232659.1"/>
    </source>
</evidence>
<feature type="compositionally biased region" description="Polar residues" evidence="9">
    <location>
        <begin position="111"/>
        <end position="124"/>
    </location>
</feature>
<feature type="domain" description="C2H2-type" evidence="10">
    <location>
        <begin position="395"/>
        <end position="423"/>
    </location>
</feature>
<evidence type="ECO:0000256" key="9">
    <source>
        <dbReference type="SAM" id="MobiDB-lite"/>
    </source>
</evidence>
<dbReference type="GO" id="GO:0005634">
    <property type="term" value="C:nucleus"/>
    <property type="evidence" value="ECO:0007669"/>
    <property type="project" value="UniProtKB-SubCell"/>
</dbReference>
<dbReference type="FunFam" id="3.30.160.60:FF:000204">
    <property type="entry name" value="Zinc finger protein 331"/>
    <property type="match status" value="1"/>
</dbReference>
<evidence type="ECO:0000256" key="5">
    <source>
        <dbReference type="ARBA" id="ARBA00022833"/>
    </source>
</evidence>
<dbReference type="SMART" id="SM00355">
    <property type="entry name" value="ZnF_C2H2"/>
    <property type="match status" value="8"/>
</dbReference>
<feature type="domain" description="C2H2-type" evidence="10">
    <location>
        <begin position="563"/>
        <end position="590"/>
    </location>
</feature>
<reference evidence="11" key="2">
    <citation type="submission" date="2017-10" db="EMBL/GenBank/DDBJ databases">
        <title>Ladona fulva Genome sequencing and assembly.</title>
        <authorList>
            <person name="Murali S."/>
            <person name="Richards S."/>
            <person name="Bandaranaike D."/>
            <person name="Bellair M."/>
            <person name="Blankenburg K."/>
            <person name="Chao H."/>
            <person name="Dinh H."/>
            <person name="Doddapaneni H."/>
            <person name="Dugan-Rocha S."/>
            <person name="Elkadiri S."/>
            <person name="Gnanaolivu R."/>
            <person name="Hernandez B."/>
            <person name="Skinner E."/>
            <person name="Javaid M."/>
            <person name="Lee S."/>
            <person name="Li M."/>
            <person name="Ming W."/>
            <person name="Munidasa M."/>
            <person name="Muniz J."/>
            <person name="Nguyen L."/>
            <person name="Hughes D."/>
            <person name="Osuji N."/>
            <person name="Pu L.-L."/>
            <person name="Puazo M."/>
            <person name="Qu C."/>
            <person name="Quiroz J."/>
            <person name="Raj R."/>
            <person name="Weissenberger G."/>
            <person name="Xin Y."/>
            <person name="Zou X."/>
            <person name="Han Y."/>
            <person name="Worley K."/>
            <person name="Muzny D."/>
            <person name="Gibbs R."/>
        </authorList>
    </citation>
    <scope>NUCLEOTIDE SEQUENCE</scope>
    <source>
        <strain evidence="11">Sampled in the wild</strain>
    </source>
</reference>